<name>A0A3R8RCJ8_9SPHN</name>
<protein>
    <submittedName>
        <fullName evidence="2">Uncharacterized protein</fullName>
    </submittedName>
</protein>
<gene>
    <name evidence="2" type="ORF">D7D48_02800</name>
</gene>
<keyword evidence="3" id="KW-1185">Reference proteome</keyword>
<evidence type="ECO:0000313" key="3">
    <source>
        <dbReference type="Proteomes" id="UP000268553"/>
    </source>
</evidence>
<keyword evidence="1" id="KW-0812">Transmembrane</keyword>
<dbReference type="Proteomes" id="UP000268553">
    <property type="component" value="Unassembled WGS sequence"/>
</dbReference>
<sequence length="207" mass="21093">MAGSHDDEDPGFWPGYVAATAGLVQGMLIMSMALGIAIFAMSSVATGGPEGSARPIGPGGPLDVASVLPALAPVPIPERMTMRAAAPIPDEALRPIRVSFEGDATVTPASTASVIGDAISQRSALGVRRWLLVSAGDLTDPRQSRATYVRIMGVRAVLMNLGVPGNAIEMRMENAGASTTEASGGAVLIEPLIASNSSASTRTGDQP</sequence>
<organism evidence="2 3">
    <name type="scientific">Sphingorhabdus wooponensis</name>
    <dbReference type="NCBI Taxonomy" id="940136"/>
    <lineage>
        <taxon>Bacteria</taxon>
        <taxon>Pseudomonadati</taxon>
        <taxon>Pseudomonadota</taxon>
        <taxon>Alphaproteobacteria</taxon>
        <taxon>Sphingomonadales</taxon>
        <taxon>Sphingomonadaceae</taxon>
        <taxon>Sphingorhabdus</taxon>
    </lineage>
</organism>
<evidence type="ECO:0000256" key="1">
    <source>
        <dbReference type="SAM" id="Phobius"/>
    </source>
</evidence>
<dbReference type="AlphaFoldDB" id="A0A3R8RCJ8"/>
<accession>A0A3R8RCJ8</accession>
<feature type="transmembrane region" description="Helical" evidence="1">
    <location>
        <begin position="16"/>
        <end position="40"/>
    </location>
</feature>
<dbReference type="RefSeq" id="WP_125229849.1">
    <property type="nucleotide sequence ID" value="NZ_RWJI01000001.1"/>
</dbReference>
<reference evidence="2 3" key="1">
    <citation type="submission" date="2018-12" db="EMBL/GenBank/DDBJ databases">
        <authorList>
            <person name="Kim S.-J."/>
            <person name="Jung G.-Y."/>
        </authorList>
    </citation>
    <scope>NUCLEOTIDE SEQUENCE [LARGE SCALE GENOMIC DNA]</scope>
    <source>
        <strain evidence="2 3">03SU3-P</strain>
    </source>
</reference>
<keyword evidence="1" id="KW-1133">Transmembrane helix</keyword>
<dbReference type="OrthoDB" id="7282927at2"/>
<comment type="caution">
    <text evidence="2">The sequence shown here is derived from an EMBL/GenBank/DDBJ whole genome shotgun (WGS) entry which is preliminary data.</text>
</comment>
<evidence type="ECO:0000313" key="2">
    <source>
        <dbReference type="EMBL" id="RRQ51834.1"/>
    </source>
</evidence>
<proteinExistence type="predicted"/>
<keyword evidence="1" id="KW-0472">Membrane</keyword>
<dbReference type="EMBL" id="RWJI01000001">
    <property type="protein sequence ID" value="RRQ51834.1"/>
    <property type="molecule type" value="Genomic_DNA"/>
</dbReference>